<comment type="similarity">
    <text evidence="6">Belongs to the TRAFAC class myosin-kinesin ATPase superfamily. Kinesin family.</text>
</comment>
<comment type="caution">
    <text evidence="6">Lacks conserved residue(s) required for the propagation of feature annotation.</text>
</comment>
<feature type="non-terminal residue" evidence="8">
    <location>
        <position position="1"/>
    </location>
</feature>
<dbReference type="Proteomes" id="UP000525078">
    <property type="component" value="Unassembled WGS sequence"/>
</dbReference>
<evidence type="ECO:0000313" key="9">
    <source>
        <dbReference type="Proteomes" id="UP000525078"/>
    </source>
</evidence>
<dbReference type="GO" id="GO:0000785">
    <property type="term" value="C:chromatin"/>
    <property type="evidence" value="ECO:0007669"/>
    <property type="project" value="TreeGrafter"/>
</dbReference>
<feature type="domain" description="Kinesin motor" evidence="7">
    <location>
        <begin position="174"/>
        <end position="252"/>
    </location>
</feature>
<dbReference type="GO" id="GO:0005524">
    <property type="term" value="F:ATP binding"/>
    <property type="evidence" value="ECO:0007669"/>
    <property type="project" value="InterPro"/>
</dbReference>
<dbReference type="InterPro" id="IPR036961">
    <property type="entry name" value="Kinesin_motor_dom_sf"/>
</dbReference>
<evidence type="ECO:0000256" key="1">
    <source>
        <dbReference type="ARBA" id="ARBA00004123"/>
    </source>
</evidence>
<name>A0A7J6H4U1_CANSA</name>
<dbReference type="SUPFAM" id="SSF52540">
    <property type="entry name" value="P-loop containing nucleoside triphosphate hydrolases"/>
    <property type="match status" value="1"/>
</dbReference>
<dbReference type="Pfam" id="PF20168">
    <property type="entry name" value="PDS5"/>
    <property type="match status" value="1"/>
</dbReference>
<dbReference type="InterPro" id="IPR039776">
    <property type="entry name" value="Pds5"/>
</dbReference>
<reference evidence="8 9" key="1">
    <citation type="journal article" date="2020" name="bioRxiv">
        <title>Sequence and annotation of 42 cannabis genomes reveals extensive copy number variation in cannabinoid synthesis and pathogen resistance genes.</title>
        <authorList>
            <person name="Mckernan K.J."/>
            <person name="Helbert Y."/>
            <person name="Kane L.T."/>
            <person name="Ebling H."/>
            <person name="Zhang L."/>
            <person name="Liu B."/>
            <person name="Eaton Z."/>
            <person name="Mclaughlin S."/>
            <person name="Kingan S."/>
            <person name="Baybayan P."/>
            <person name="Concepcion G."/>
            <person name="Jordan M."/>
            <person name="Riva A."/>
            <person name="Barbazuk W."/>
            <person name="Harkins T."/>
        </authorList>
    </citation>
    <scope>NUCLEOTIDE SEQUENCE [LARGE SCALE GENOMIC DNA]</scope>
    <source>
        <strain evidence="9">cv. Jamaican Lion 4</strain>
        <tissue evidence="8">Leaf</tissue>
    </source>
</reference>
<dbReference type="GO" id="GO:0005634">
    <property type="term" value="C:nucleus"/>
    <property type="evidence" value="ECO:0007669"/>
    <property type="project" value="UniProtKB-SubCell"/>
</dbReference>
<dbReference type="InterPro" id="IPR027417">
    <property type="entry name" value="P-loop_NTPase"/>
</dbReference>
<proteinExistence type="inferred from homology"/>
<dbReference type="EMBL" id="JAATIP010000029">
    <property type="protein sequence ID" value="KAF4390243.1"/>
    <property type="molecule type" value="Genomic_DNA"/>
</dbReference>
<dbReference type="Pfam" id="PF00225">
    <property type="entry name" value="Kinesin"/>
    <property type="match status" value="1"/>
</dbReference>
<dbReference type="GO" id="GO:0003777">
    <property type="term" value="F:microtubule motor activity"/>
    <property type="evidence" value="ECO:0007669"/>
    <property type="project" value="InterPro"/>
</dbReference>
<protein>
    <recommendedName>
        <fullName evidence="7">Kinesin motor domain-containing protein</fullName>
    </recommendedName>
</protein>
<dbReference type="GO" id="GO:0007018">
    <property type="term" value="P:microtubule-based movement"/>
    <property type="evidence" value="ECO:0007669"/>
    <property type="project" value="InterPro"/>
</dbReference>
<evidence type="ECO:0000313" key="8">
    <source>
        <dbReference type="EMBL" id="KAF4390243.1"/>
    </source>
</evidence>
<dbReference type="PROSITE" id="PS50067">
    <property type="entry name" value="KINESIN_MOTOR_2"/>
    <property type="match status" value="1"/>
</dbReference>
<evidence type="ECO:0000256" key="4">
    <source>
        <dbReference type="ARBA" id="ARBA00023204"/>
    </source>
</evidence>
<comment type="caution">
    <text evidence="8">The sequence shown here is derived from an EMBL/GenBank/DDBJ whole genome shotgun (WGS) entry which is preliminary data.</text>
</comment>
<dbReference type="PANTHER" id="PTHR12663:SF3">
    <property type="entry name" value="SISTER CHROMATID COHESION PROTEIN PDS5 HOMOLOG C"/>
    <property type="match status" value="1"/>
</dbReference>
<dbReference type="GO" id="GO:0006281">
    <property type="term" value="P:DNA repair"/>
    <property type="evidence" value="ECO:0007669"/>
    <property type="project" value="UniProtKB-KW"/>
</dbReference>
<keyword evidence="3" id="KW-0505">Motor protein</keyword>
<evidence type="ECO:0000256" key="6">
    <source>
        <dbReference type="PROSITE-ProRule" id="PRU00283"/>
    </source>
</evidence>
<dbReference type="GO" id="GO:0008017">
    <property type="term" value="F:microtubule binding"/>
    <property type="evidence" value="ECO:0007669"/>
    <property type="project" value="InterPro"/>
</dbReference>
<keyword evidence="2" id="KW-0227">DNA damage</keyword>
<evidence type="ECO:0000259" key="7">
    <source>
        <dbReference type="PROSITE" id="PS50067"/>
    </source>
</evidence>
<evidence type="ECO:0000256" key="3">
    <source>
        <dbReference type="ARBA" id="ARBA00023175"/>
    </source>
</evidence>
<keyword evidence="4" id="KW-0234">DNA repair</keyword>
<organism evidence="8 9">
    <name type="scientific">Cannabis sativa</name>
    <name type="common">Hemp</name>
    <name type="synonym">Marijuana</name>
    <dbReference type="NCBI Taxonomy" id="3483"/>
    <lineage>
        <taxon>Eukaryota</taxon>
        <taxon>Viridiplantae</taxon>
        <taxon>Streptophyta</taxon>
        <taxon>Embryophyta</taxon>
        <taxon>Tracheophyta</taxon>
        <taxon>Spermatophyta</taxon>
        <taxon>Magnoliopsida</taxon>
        <taxon>eudicotyledons</taxon>
        <taxon>Gunneridae</taxon>
        <taxon>Pentapetalae</taxon>
        <taxon>rosids</taxon>
        <taxon>fabids</taxon>
        <taxon>Rosales</taxon>
        <taxon>Cannabaceae</taxon>
        <taxon>Cannabis</taxon>
    </lineage>
</organism>
<accession>A0A7J6H4U1</accession>
<evidence type="ECO:0000256" key="5">
    <source>
        <dbReference type="ARBA" id="ARBA00023242"/>
    </source>
</evidence>
<gene>
    <name evidence="8" type="ORF">F8388_019898</name>
</gene>
<evidence type="ECO:0000256" key="2">
    <source>
        <dbReference type="ARBA" id="ARBA00022763"/>
    </source>
</evidence>
<comment type="subcellular location">
    <subcellularLocation>
        <location evidence="1">Nucleus</location>
    </subcellularLocation>
</comment>
<sequence>MASSDKDLEVQLLESRNRLVEPSSSVDELLPLLDCEEVYFAVFSALLMRLSMENFSPPPSLNRTYKRVENCLSKVDQSPSESMQSALSPSLKALVDETLLGHTNVDVKVVVASCISEITRITAPDAPYDDDQMKEVFRRISRPPPNSAGSSVCRSSPASFGFGGIKGDDGVPGRVRVAIRLRPRNAEELAADADFADCVELQSEVLSVLLFLTHCHTYEFDELLTEFASQKRVYEVVAKPVVESVLDGYNGT</sequence>
<dbReference type="GO" id="GO:0007064">
    <property type="term" value="P:mitotic sister chromatid cohesion"/>
    <property type="evidence" value="ECO:0007669"/>
    <property type="project" value="InterPro"/>
</dbReference>
<dbReference type="Gene3D" id="3.40.850.10">
    <property type="entry name" value="Kinesin motor domain"/>
    <property type="match status" value="1"/>
</dbReference>
<keyword evidence="5" id="KW-0539">Nucleus</keyword>
<dbReference type="InterPro" id="IPR001752">
    <property type="entry name" value="Kinesin_motor_dom"/>
</dbReference>
<dbReference type="PANTHER" id="PTHR12663">
    <property type="entry name" value="ANDROGEN INDUCED INHIBITOR OF PROLIFERATION AS3 / PDS5-RELATED"/>
    <property type="match status" value="1"/>
</dbReference>
<dbReference type="AlphaFoldDB" id="A0A7J6H4U1"/>